<dbReference type="Gene3D" id="3.40.50.1820">
    <property type="entry name" value="alpha/beta hydrolase"/>
    <property type="match status" value="1"/>
</dbReference>
<reference evidence="2" key="1">
    <citation type="submission" date="2015-10" db="EMBL/GenBank/DDBJ databases">
        <authorList>
            <person name="Gilbert D.G."/>
        </authorList>
    </citation>
    <scope>NUCLEOTIDE SEQUENCE</scope>
</reference>
<accession>A0A160V7N9</accession>
<dbReference type="AlphaFoldDB" id="A0A160V7N9"/>
<evidence type="ECO:0000313" key="2">
    <source>
        <dbReference type="EMBL" id="CUV01889.1"/>
    </source>
</evidence>
<dbReference type="InterPro" id="IPR000073">
    <property type="entry name" value="AB_hydrolase_1"/>
</dbReference>
<dbReference type="Pfam" id="PF12697">
    <property type="entry name" value="Abhydrolase_6"/>
    <property type="match status" value="1"/>
</dbReference>
<gene>
    <name evidence="2" type="ORF">MGWOODY_Clf732</name>
</gene>
<dbReference type="EMBL" id="FAXA01000149">
    <property type="protein sequence ID" value="CUV01889.1"/>
    <property type="molecule type" value="Genomic_DNA"/>
</dbReference>
<evidence type="ECO:0000259" key="1">
    <source>
        <dbReference type="Pfam" id="PF12697"/>
    </source>
</evidence>
<dbReference type="SUPFAM" id="SSF53474">
    <property type="entry name" value="alpha/beta-Hydrolases"/>
    <property type="match status" value="1"/>
</dbReference>
<organism evidence="2">
    <name type="scientific">hydrothermal vent metagenome</name>
    <dbReference type="NCBI Taxonomy" id="652676"/>
    <lineage>
        <taxon>unclassified sequences</taxon>
        <taxon>metagenomes</taxon>
        <taxon>ecological metagenomes</taxon>
    </lineage>
</organism>
<proteinExistence type="predicted"/>
<sequence>MLSAAGINGPVVMVGHSYSGLIALLYATQHPENTAGLVLGDSLQKDNLISAAEILGEQAMAVFMNAVQSNPEGVDMAASIDQVKDVTSLGDLPLTVITAGMPSVPPFMDGGIRKLLADSWLESQLALAGLSSAGVHIVAEESGHCVQCDQPKLVADSILRNVARARNR</sequence>
<protein>
    <recommendedName>
        <fullName evidence="1">AB hydrolase-1 domain-containing protein</fullName>
    </recommendedName>
</protein>
<dbReference type="InterPro" id="IPR029058">
    <property type="entry name" value="AB_hydrolase_fold"/>
</dbReference>
<feature type="domain" description="AB hydrolase-1" evidence="1">
    <location>
        <begin position="8"/>
        <end position="156"/>
    </location>
</feature>
<name>A0A160V7N9_9ZZZZ</name>